<evidence type="ECO:0000313" key="3">
    <source>
        <dbReference type="Proteomes" id="UP000186323"/>
    </source>
</evidence>
<dbReference type="EMBL" id="LT630450">
    <property type="protein sequence ID" value="SFV73106.1"/>
    <property type="molecule type" value="Genomic_DNA"/>
</dbReference>
<evidence type="ECO:0000256" key="1">
    <source>
        <dbReference type="SAM" id="MobiDB-lite"/>
    </source>
</evidence>
<evidence type="ECO:0000313" key="2">
    <source>
        <dbReference type="EMBL" id="SFV73106.1"/>
    </source>
</evidence>
<reference evidence="3" key="1">
    <citation type="submission" date="2016-10" db="EMBL/GenBank/DDBJ databases">
        <authorList>
            <person name="Wegmann U."/>
        </authorList>
    </citation>
    <scope>NUCLEOTIDE SEQUENCE [LARGE SCALE GENOMIC DNA]</scope>
</reference>
<dbReference type="KEGG" id="dpg:DESPIGER_1255"/>
<proteinExistence type="predicted"/>
<name>A0A1K1LEI9_9BACT</name>
<dbReference type="PANTHER" id="PTHR30441:SF4">
    <property type="entry name" value="PROTEIN ASMA"/>
    <property type="match status" value="1"/>
</dbReference>
<dbReference type="InterPro" id="IPR052894">
    <property type="entry name" value="AsmA-related"/>
</dbReference>
<protein>
    <submittedName>
        <fullName evidence="2">AsmA family protein</fullName>
    </submittedName>
</protein>
<feature type="region of interest" description="Disordered" evidence="1">
    <location>
        <begin position="316"/>
        <end position="362"/>
    </location>
</feature>
<dbReference type="RefSeq" id="WP_072334425.1">
    <property type="nucleotide sequence ID" value="NZ_DBGALU010000106.1"/>
</dbReference>
<gene>
    <name evidence="2" type="ORF">DESPIGER_1255</name>
</gene>
<dbReference type="Proteomes" id="UP000186323">
    <property type="component" value="Chromosome I"/>
</dbReference>
<feature type="compositionally biased region" description="Low complexity" evidence="1">
    <location>
        <begin position="325"/>
        <end position="351"/>
    </location>
</feature>
<dbReference type="PANTHER" id="PTHR30441">
    <property type="entry name" value="DUF748 DOMAIN-CONTAINING PROTEIN"/>
    <property type="match status" value="1"/>
</dbReference>
<keyword evidence="3" id="KW-1185">Reference proteome</keyword>
<organism evidence="2 3">
    <name type="scientific">Desulfovibrio piger</name>
    <dbReference type="NCBI Taxonomy" id="901"/>
    <lineage>
        <taxon>Bacteria</taxon>
        <taxon>Pseudomonadati</taxon>
        <taxon>Thermodesulfobacteriota</taxon>
        <taxon>Desulfovibrionia</taxon>
        <taxon>Desulfovibrionales</taxon>
        <taxon>Desulfovibrionaceae</taxon>
        <taxon>Desulfovibrio</taxon>
    </lineage>
</organism>
<dbReference type="GO" id="GO:0005886">
    <property type="term" value="C:plasma membrane"/>
    <property type="evidence" value="ECO:0007669"/>
    <property type="project" value="TreeGrafter"/>
</dbReference>
<dbReference type="GO" id="GO:0090313">
    <property type="term" value="P:regulation of protein targeting to membrane"/>
    <property type="evidence" value="ECO:0007669"/>
    <property type="project" value="TreeGrafter"/>
</dbReference>
<accession>A0A1K1LEI9</accession>
<dbReference type="AlphaFoldDB" id="A0A1K1LEI9"/>
<dbReference type="OrthoDB" id="5439178at2"/>
<sequence>MPEPSRRLRLFLRCLAALLLGILLLAGAAMVYVQHNSVAITHALLEDFTRRTGLALHVRSIGLSWLPPAVQADDVRIRGQELDIAVRTARLRPRLTALLQGRLELEYVALQNPVLSGSLPLPTLDLRKLSSAAGGGSGDAGALARLDGLLPGTLQIEIDQGNFSFQARDASSLRAGNLSCVLHLRGLRDVRGKLQAGLIRNLAAGEGTPVLDLENLLVEGRSRPLRFLSDTPRLRLRALLHLPPHLPRIRMNLDFTATAAGWQLDHDIQGDLMQDDEPIPFAVAGRLVQDRNAPQASVRRMLREVFLPDPQELAAAGKEDPAMPPAAAAPTAPAAGTAATASAPAAHAVPQPGLPAAGGTHPPIRLERIRLELDEDSATLDGNLTFDSRRGPVLNGSLQAHRLSLTRWLGFARGLAPGLQMALDNLTDSLLEFELDAEGLRVPCIVAHASGSRFTGSGGVARWAEPVVALDLTAPEVTLGRAIPEAVGTLPLQVHFPHGPLTSLRASRSTPLPSPDPATDLHIGYDIRLNARTVHYGPVTITGAAVVIEPGTPDKAGNGTAVIRATGDFYEGRLKGRCAIGGPTDMPTFDIDLRLDKIHGSKLSRDFDLIPVRRGMLSAQAAITSRGSDLDVFLKSMRGTVTAEGSKGLLPAGGKKSLPFDRLSLRLDLQSARRDLRPTPARAGFEGRWTASLEEEGLSLTQKLDGLVWFGGKEFVAWQELPGSLRLHLPSREKDLLPQGMDLDAGGLFSCAGPAGLKLKKATLSALGLQLKGDLDVGNGRGGLTWGGTVDLTARDLKHSLRQIRGSAPARLPASLNSLRLRGTASGTLDSLRLRDLRCGLGWQQVDGEAAVTWSGTPQLDLRLHAADFDLDRLLAELFPDQARSKGRNRAPGAPWDLRFMKAVEARGSLDVDRVRFMRLRMQKMRTRFSLKDGHLAVPALEGDFYNSRLRASGDFHFDRGLSYTTRVRALNIDLGAASNDRNDKRAVRGLASVESEMSAHLTGGGQMPAALSGTWGVAIINGSYQDRDKAGRPGGRPTRFQRLSASGNMQNGVARSSNIFYQDAEMRVRGGGRIDFNSEDLDCNLFVKTDRMQEFPVRVTGTLHDPKTSVSAGTAILYAVTSLTHGIFELLGGVMEGTWNLFR</sequence>